<dbReference type="Pfam" id="PF07714">
    <property type="entry name" value="PK_Tyr_Ser-Thr"/>
    <property type="match status" value="1"/>
</dbReference>
<evidence type="ECO:0000259" key="1">
    <source>
        <dbReference type="PROSITE" id="PS50011"/>
    </source>
</evidence>
<feature type="domain" description="Protein kinase" evidence="1">
    <location>
        <begin position="104"/>
        <end position="407"/>
    </location>
</feature>
<dbReference type="SUPFAM" id="SSF56112">
    <property type="entry name" value="Protein kinase-like (PK-like)"/>
    <property type="match status" value="1"/>
</dbReference>
<gene>
    <name evidence="2" type="ORF">CSSPJE1EN1_LOCUS9757</name>
</gene>
<evidence type="ECO:0000313" key="3">
    <source>
        <dbReference type="Proteomes" id="UP001497444"/>
    </source>
</evidence>
<dbReference type="PROSITE" id="PS00108">
    <property type="entry name" value="PROTEIN_KINASE_ST"/>
    <property type="match status" value="1"/>
</dbReference>
<dbReference type="PROSITE" id="PS50011">
    <property type="entry name" value="PROTEIN_KINASE_DOM"/>
    <property type="match status" value="1"/>
</dbReference>
<dbReference type="InterPro" id="IPR000719">
    <property type="entry name" value="Prot_kinase_dom"/>
</dbReference>
<organism evidence="2 3">
    <name type="scientific">Sphagnum jensenii</name>
    <dbReference type="NCBI Taxonomy" id="128206"/>
    <lineage>
        <taxon>Eukaryota</taxon>
        <taxon>Viridiplantae</taxon>
        <taxon>Streptophyta</taxon>
        <taxon>Embryophyta</taxon>
        <taxon>Bryophyta</taxon>
        <taxon>Sphagnophytina</taxon>
        <taxon>Sphagnopsida</taxon>
        <taxon>Sphagnales</taxon>
        <taxon>Sphagnaceae</taxon>
        <taxon>Sphagnum</taxon>
    </lineage>
</organism>
<dbReference type="EMBL" id="OZ020111">
    <property type="protein sequence ID" value="CAK9264279.1"/>
    <property type="molecule type" value="Genomic_DNA"/>
</dbReference>
<sequence length="467" mass="52382">MEESPLKLKDLDGPLAGRSLESVKIGPRIKNISAPPQLYIPSGEDETASTTLAAAVTFYGSAPPELWTEVLPTDVQDISHKQNSNQGTDSSDLDQLLHIDPSELQIDEKIAEGGQAEVYLVVWMPSSRPVVVKRFKRHAGVDLRQLQRRLTKVKEYELRTVHPSLRICKILGVSIDEVDESGILSIVMERMAGDLRNVIDARTKRARDVKNMQFMPFFYPTAIRLMLSIASGMEDLHRCGLMHRDLKASNVLVELDGAGEKRTIEGIEESIWPSSFDDKSQELAFEVDFLKLETKIGDYESSESVVGTGFWRAPEILEALKNNVKPRFSPKADVYSFGMVCYEILTGHHPFQGHPRSNYDLVLSGQRPELPPFVNEGMSSLLRMCWLPDPLQRPEWDQIKSRLHKLERPSSLLPTLKVIDYGRMRVGAARAALPSPPSPTANLSALIFGATLSGEQFDWCGEQFDWK</sequence>
<protein>
    <recommendedName>
        <fullName evidence="1">Protein kinase domain-containing protein</fullName>
    </recommendedName>
</protein>
<proteinExistence type="predicted"/>
<dbReference type="PANTHER" id="PTHR44329">
    <property type="entry name" value="SERINE/THREONINE-PROTEIN KINASE TNNI3K-RELATED"/>
    <property type="match status" value="1"/>
</dbReference>
<dbReference type="Gene3D" id="1.10.510.10">
    <property type="entry name" value="Transferase(Phosphotransferase) domain 1"/>
    <property type="match status" value="1"/>
</dbReference>
<evidence type="ECO:0000313" key="2">
    <source>
        <dbReference type="EMBL" id="CAK9264279.1"/>
    </source>
</evidence>
<dbReference type="InterPro" id="IPR051681">
    <property type="entry name" value="Ser/Thr_Kinases-Pseudokinases"/>
</dbReference>
<dbReference type="Gene3D" id="3.30.200.20">
    <property type="entry name" value="Phosphorylase Kinase, domain 1"/>
    <property type="match status" value="1"/>
</dbReference>
<dbReference type="InterPro" id="IPR001245">
    <property type="entry name" value="Ser-Thr/Tyr_kinase_cat_dom"/>
</dbReference>
<reference evidence="2" key="1">
    <citation type="submission" date="2024-02" db="EMBL/GenBank/DDBJ databases">
        <authorList>
            <consortium name="ELIXIR-Norway"/>
            <consortium name="Elixir Norway"/>
        </authorList>
    </citation>
    <scope>NUCLEOTIDE SEQUENCE</scope>
</reference>
<keyword evidence="3" id="KW-1185">Reference proteome</keyword>
<dbReference type="InterPro" id="IPR011009">
    <property type="entry name" value="Kinase-like_dom_sf"/>
</dbReference>
<accession>A0ABP0WBS4</accession>
<dbReference type="SMART" id="SM00220">
    <property type="entry name" value="S_TKc"/>
    <property type="match status" value="1"/>
</dbReference>
<name>A0ABP0WBS4_9BRYO</name>
<dbReference type="InterPro" id="IPR008271">
    <property type="entry name" value="Ser/Thr_kinase_AS"/>
</dbReference>
<dbReference type="Proteomes" id="UP001497444">
    <property type="component" value="Chromosome 16"/>
</dbReference>